<keyword evidence="10" id="KW-1185">Reference proteome</keyword>
<keyword evidence="6" id="KW-0315">Glutamine amidotransferase</keyword>
<dbReference type="PROSITE" id="PS51278">
    <property type="entry name" value="GATASE_TYPE_2"/>
    <property type="match status" value="1"/>
</dbReference>
<dbReference type="InterPro" id="IPR029055">
    <property type="entry name" value="Ntn_hydrolases_N"/>
</dbReference>
<comment type="similarity">
    <text evidence="2">Belongs to the asparagine synthetase family.</text>
</comment>
<protein>
    <recommendedName>
        <fullName evidence="3">asparagine synthase (glutamine-hydrolyzing)</fullName>
        <ecNumber evidence="3">6.3.5.4</ecNumber>
    </recommendedName>
</protein>
<reference evidence="9 10" key="1">
    <citation type="submission" date="2023-10" db="EMBL/GenBank/DDBJ databases">
        <title>Wastewater isolates of ESBL- and carbapenemase-producing Gram-negative bacteria from New Zealand.</title>
        <authorList>
            <person name="Straub C."/>
            <person name="Weaver L."/>
            <person name="Cornelius A."/>
            <person name="Mcgill E."/>
            <person name="Dyet K."/>
            <person name="White L."/>
            <person name="Pattis I."/>
        </authorList>
    </citation>
    <scope>NUCLEOTIDE SEQUENCE [LARGE SCALE GENOMIC DNA]</scope>
    <source>
        <strain evidence="9 10">ESBL35</strain>
    </source>
</reference>
<dbReference type="Pfam" id="PF00733">
    <property type="entry name" value="Asn_synthase"/>
    <property type="match status" value="1"/>
</dbReference>
<dbReference type="SUPFAM" id="SSF56235">
    <property type="entry name" value="N-terminal nucleophile aminohydrolases (Ntn hydrolases)"/>
    <property type="match status" value="1"/>
</dbReference>
<comment type="pathway">
    <text evidence="1">Amino-acid biosynthesis; L-asparagine biosynthesis; L-asparagine from L-aspartate (L-Gln route): step 1/1.</text>
</comment>
<dbReference type="PANTHER" id="PTHR43284:SF1">
    <property type="entry name" value="ASPARAGINE SYNTHETASE"/>
    <property type="match status" value="1"/>
</dbReference>
<dbReference type="Gene3D" id="3.60.20.10">
    <property type="entry name" value="Glutamine Phosphoribosylpyrophosphate, subunit 1, domain 1"/>
    <property type="match status" value="1"/>
</dbReference>
<evidence type="ECO:0000256" key="2">
    <source>
        <dbReference type="ARBA" id="ARBA00005752"/>
    </source>
</evidence>
<name>A0ABU7UGV6_LELAM</name>
<dbReference type="InterPro" id="IPR001962">
    <property type="entry name" value="Asn_synthase"/>
</dbReference>
<evidence type="ECO:0000256" key="4">
    <source>
        <dbReference type="ARBA" id="ARBA00022741"/>
    </source>
</evidence>
<evidence type="ECO:0000256" key="1">
    <source>
        <dbReference type="ARBA" id="ARBA00005187"/>
    </source>
</evidence>
<dbReference type="InterPro" id="IPR017932">
    <property type="entry name" value="GATase_2_dom"/>
</dbReference>
<dbReference type="InterPro" id="IPR033738">
    <property type="entry name" value="AsnB_N"/>
</dbReference>
<dbReference type="NCBIfam" id="TIGR01536">
    <property type="entry name" value="asn_synth_AEB"/>
    <property type="match status" value="1"/>
</dbReference>
<dbReference type="PANTHER" id="PTHR43284">
    <property type="entry name" value="ASPARAGINE SYNTHETASE (GLUTAMINE-HYDROLYZING)"/>
    <property type="match status" value="1"/>
</dbReference>
<dbReference type="Proteomes" id="UP001335910">
    <property type="component" value="Unassembled WGS sequence"/>
</dbReference>
<evidence type="ECO:0000313" key="9">
    <source>
        <dbReference type="EMBL" id="MEE9686152.1"/>
    </source>
</evidence>
<feature type="domain" description="Glutamine amidotransferase type-2" evidence="8">
    <location>
        <begin position="2"/>
        <end position="212"/>
    </location>
</feature>
<accession>A0ABU7UGV6</accession>
<dbReference type="PIRSF" id="PIRSF001589">
    <property type="entry name" value="Asn_synthetase_glu-h"/>
    <property type="match status" value="1"/>
</dbReference>
<dbReference type="Pfam" id="PF13537">
    <property type="entry name" value="GATase_7"/>
    <property type="match status" value="1"/>
</dbReference>
<keyword evidence="5" id="KW-0067">ATP-binding</keyword>
<keyword evidence="9" id="KW-0436">Ligase</keyword>
<comment type="caution">
    <text evidence="9">The sequence shown here is derived from an EMBL/GenBank/DDBJ whole genome shotgun (WGS) entry which is preliminary data.</text>
</comment>
<sequence length="627" mass="71571">MCGFVVTVKKKNVFDNSNFSLSLNSLNHRGPDGSGVESFRDGRVKLGHVRLKIVGKDNGSQPITDENVMLSTVINGEFYNYKEQKEALKKRGHMFMTDSDSEIVIPLYKENNKAFLNHLDGEFSGVIWDEEKGMLTAFRDRHGIKPLFYAQNEEYIVFASEAKAILEFLKEHPTWNNDYVLQSLLLINQQDNTIFNGVKQLRPGSYLTYDISSHELKENVFWSTNYDKKKYSNLSFEGVVNKYESLFVRSVAKRIFAEVPVAVYLSGGIDSAACYGVSCSLAGKGLDAFTISFDNPAYDEFYAAEKMVEKYDGKHHVINIKEQDLVDNFEKHVWHTEIPCINPHSVAKYILSKKVKENGFKVVITGEGSDEYNGGYPVSIIDAERAGFKTSYINKNNVNFGSVLNEKTSESYYARSIFGFSPCFYENAEKSLTEFSDFYRRNNDLSFSLNDIMASRYDRKMALWDKMNISLFLTAQSSLSYVLSVLGDRVEMANGVEGRLPFLDNDIIDFMETVPVQFKFKNNVDKPILRASMVKYVTPDIIKSQKHPFVAPPLIKKDSPFFIYMNDIFSSCGYLSGGIFDRRKVLNQLHDLAKSELKKPEIEKRLFFILSMSTIHDKFGFRSNDFS</sequence>
<comment type="catalytic activity">
    <reaction evidence="7">
        <text>L-aspartate + L-glutamine + ATP + H2O = L-asparagine + L-glutamate + AMP + diphosphate + H(+)</text>
        <dbReference type="Rhea" id="RHEA:12228"/>
        <dbReference type="ChEBI" id="CHEBI:15377"/>
        <dbReference type="ChEBI" id="CHEBI:15378"/>
        <dbReference type="ChEBI" id="CHEBI:29985"/>
        <dbReference type="ChEBI" id="CHEBI:29991"/>
        <dbReference type="ChEBI" id="CHEBI:30616"/>
        <dbReference type="ChEBI" id="CHEBI:33019"/>
        <dbReference type="ChEBI" id="CHEBI:58048"/>
        <dbReference type="ChEBI" id="CHEBI:58359"/>
        <dbReference type="ChEBI" id="CHEBI:456215"/>
        <dbReference type="EC" id="6.3.5.4"/>
    </reaction>
</comment>
<dbReference type="InterPro" id="IPR014729">
    <property type="entry name" value="Rossmann-like_a/b/a_fold"/>
</dbReference>
<dbReference type="SUPFAM" id="SSF52402">
    <property type="entry name" value="Adenine nucleotide alpha hydrolases-like"/>
    <property type="match status" value="1"/>
</dbReference>
<organism evidence="9 10">
    <name type="scientific">Lelliottia amnigena</name>
    <name type="common">Enterobacter amnigenus</name>
    <dbReference type="NCBI Taxonomy" id="61646"/>
    <lineage>
        <taxon>Bacteria</taxon>
        <taxon>Pseudomonadati</taxon>
        <taxon>Pseudomonadota</taxon>
        <taxon>Gammaproteobacteria</taxon>
        <taxon>Enterobacterales</taxon>
        <taxon>Enterobacteriaceae</taxon>
        <taxon>Lelliottia</taxon>
    </lineage>
</organism>
<gene>
    <name evidence="9" type="primary">asnB</name>
    <name evidence="9" type="ORF">V4839_22260</name>
</gene>
<dbReference type="EC" id="6.3.5.4" evidence="3"/>
<dbReference type="Gene3D" id="3.40.50.620">
    <property type="entry name" value="HUPs"/>
    <property type="match status" value="1"/>
</dbReference>
<dbReference type="CDD" id="cd00712">
    <property type="entry name" value="AsnB"/>
    <property type="match status" value="1"/>
</dbReference>
<dbReference type="RefSeq" id="WP_320741546.1">
    <property type="nucleotide sequence ID" value="NZ_JAZKLB010000002.1"/>
</dbReference>
<evidence type="ECO:0000313" key="10">
    <source>
        <dbReference type="Proteomes" id="UP001335910"/>
    </source>
</evidence>
<dbReference type="InterPro" id="IPR006426">
    <property type="entry name" value="Asn_synth_AEB"/>
</dbReference>
<evidence type="ECO:0000256" key="6">
    <source>
        <dbReference type="ARBA" id="ARBA00022962"/>
    </source>
</evidence>
<dbReference type="CDD" id="cd01991">
    <property type="entry name" value="Asn_synthase_B_C"/>
    <property type="match status" value="1"/>
</dbReference>
<evidence type="ECO:0000256" key="3">
    <source>
        <dbReference type="ARBA" id="ARBA00012737"/>
    </source>
</evidence>
<evidence type="ECO:0000259" key="8">
    <source>
        <dbReference type="PROSITE" id="PS51278"/>
    </source>
</evidence>
<evidence type="ECO:0000256" key="5">
    <source>
        <dbReference type="ARBA" id="ARBA00022840"/>
    </source>
</evidence>
<dbReference type="InterPro" id="IPR051786">
    <property type="entry name" value="ASN_synthetase/amidase"/>
</dbReference>
<dbReference type="EMBL" id="JAZKLI010000002">
    <property type="protein sequence ID" value="MEE9686152.1"/>
    <property type="molecule type" value="Genomic_DNA"/>
</dbReference>
<proteinExistence type="inferred from homology"/>
<keyword evidence="4" id="KW-0547">Nucleotide-binding</keyword>
<evidence type="ECO:0000256" key="7">
    <source>
        <dbReference type="ARBA" id="ARBA00048741"/>
    </source>
</evidence>
<dbReference type="GO" id="GO:0004066">
    <property type="term" value="F:asparagine synthase (glutamine-hydrolyzing) activity"/>
    <property type="evidence" value="ECO:0007669"/>
    <property type="project" value="UniProtKB-EC"/>
</dbReference>